<evidence type="ECO:0000313" key="2">
    <source>
        <dbReference type="Proteomes" id="UP001444146"/>
    </source>
</evidence>
<gene>
    <name evidence="1" type="ORF">VSR74_15025</name>
</gene>
<dbReference type="Gene3D" id="3.40.50.1460">
    <property type="match status" value="1"/>
</dbReference>
<evidence type="ECO:0000313" key="1">
    <source>
        <dbReference type="EMBL" id="MEO3991123.1"/>
    </source>
</evidence>
<name>A0ABV0HL82_9ENTR</name>
<accession>A0ABV0HL82</accession>
<dbReference type="Proteomes" id="UP001444146">
    <property type="component" value="Unassembled WGS sequence"/>
</dbReference>
<keyword evidence="2" id="KW-1185">Reference proteome</keyword>
<dbReference type="EMBL" id="JAYMYY010000004">
    <property type="protein sequence ID" value="MEO3991123.1"/>
    <property type="molecule type" value="Genomic_DNA"/>
</dbReference>
<protein>
    <recommendedName>
        <fullName evidence="3">Caspase domain-containing protein</fullName>
    </recommendedName>
</protein>
<organism evidence="1 2">
    <name type="scientific">Pseudocitrobacter cyperus</name>
    <dbReference type="NCBI Taxonomy" id="3112843"/>
    <lineage>
        <taxon>Bacteria</taxon>
        <taxon>Pseudomonadati</taxon>
        <taxon>Pseudomonadota</taxon>
        <taxon>Gammaproteobacteria</taxon>
        <taxon>Enterobacterales</taxon>
        <taxon>Enterobacteriaceae</taxon>
        <taxon>Pseudocitrobacter</taxon>
    </lineage>
</organism>
<dbReference type="RefSeq" id="WP_347795457.1">
    <property type="nucleotide sequence ID" value="NZ_JAYMYY010000004.1"/>
</dbReference>
<comment type="caution">
    <text evidence="1">The sequence shown here is derived from an EMBL/GenBank/DDBJ whole genome shotgun (WGS) entry which is preliminary data.</text>
</comment>
<reference evidence="1 2" key="1">
    <citation type="submission" date="2024-01" db="EMBL/GenBank/DDBJ databases">
        <title>Pseudocitrobacter sp. Endophytic strain Cyp-38L.</title>
        <authorList>
            <person name="Amer M.A."/>
            <person name="Hamed S.M."/>
        </authorList>
    </citation>
    <scope>NUCLEOTIDE SEQUENCE [LARGE SCALE GENOMIC DNA]</scope>
    <source>
        <strain evidence="1 2">Cyp38S</strain>
    </source>
</reference>
<evidence type="ECO:0008006" key="3">
    <source>
        <dbReference type="Google" id="ProtNLM"/>
    </source>
</evidence>
<sequence length="385" mass="42728">MTLILDRPIVGPKTHAFVIGVGHYPAAAQGVYEKLRGVPDIPSAADSAKLMCDWLVDNKDRLAAPLATLEVLISDPAPGENRYAWTQGPVDAANYSNVMDRGEKWIERLSDEGCTAFFYCCGHGASHLQQPILFLDDLNKAARNIWTHVNVSLLAYSLRKMPTVASAVMFSDSCGEYVPELELERRVQDCRFFNVSPAGATHNRVALLCAAAEKALAYEGAEAADSDLRFGRFTQAVLKGLSGSSARWRRGRWSVSCRDLLDDLKSLRRVFFGHWEDLPFEPYYAVAQTDMLPVVFPDATQFRLPLIVITDPPERMQDYAFIISPKNDPASPWLQTRAAGNAGAWATTVPPGLEALYAIAVRDNNHYTLLLQPKEPLFDQWVTVP</sequence>
<proteinExistence type="predicted"/>